<keyword evidence="4 8" id="KW-0067">ATP-binding</keyword>
<dbReference type="OrthoDB" id="9807461at2"/>
<name>A0A518AHE4_9BACT</name>
<protein>
    <recommendedName>
        <fullName evidence="8">Transcriptional repressor NrdR</fullName>
    </recommendedName>
</protein>
<dbReference type="GO" id="GO:0005524">
    <property type="term" value="F:ATP binding"/>
    <property type="evidence" value="ECO:0007669"/>
    <property type="project" value="UniProtKB-UniRule"/>
</dbReference>
<keyword evidence="6 8" id="KW-0238">DNA-binding</keyword>
<dbReference type="InterPro" id="IPR005144">
    <property type="entry name" value="ATP-cone_dom"/>
</dbReference>
<keyword evidence="1 8" id="KW-0678">Repressor</keyword>
<keyword evidence="8" id="KW-0862">Zinc</keyword>
<comment type="function">
    <text evidence="8">Negatively regulates transcription of bacterial ribonucleotide reductase nrd genes and operons by binding to NrdR-boxes.</text>
</comment>
<dbReference type="PROSITE" id="PS51161">
    <property type="entry name" value="ATP_CONE"/>
    <property type="match status" value="1"/>
</dbReference>
<dbReference type="InterPro" id="IPR003796">
    <property type="entry name" value="RNR_NrdR-like"/>
</dbReference>
<dbReference type="Pfam" id="PF22811">
    <property type="entry name" value="Zn_ribbon_NrdR"/>
    <property type="match status" value="1"/>
</dbReference>
<feature type="domain" description="ATP-cone" evidence="9">
    <location>
        <begin position="49"/>
        <end position="139"/>
    </location>
</feature>
<dbReference type="KEGG" id="amuc:Pan181_03260"/>
<dbReference type="PANTHER" id="PTHR30455:SF2">
    <property type="entry name" value="TRANSCRIPTIONAL REPRESSOR NRDR"/>
    <property type="match status" value="1"/>
</dbReference>
<evidence type="ECO:0000256" key="6">
    <source>
        <dbReference type="ARBA" id="ARBA00023125"/>
    </source>
</evidence>
<dbReference type="Pfam" id="PF03477">
    <property type="entry name" value="ATP-cone"/>
    <property type="match status" value="1"/>
</dbReference>
<keyword evidence="7 8" id="KW-0804">Transcription</keyword>
<keyword evidence="11" id="KW-1185">Reference proteome</keyword>
<comment type="similarity">
    <text evidence="8">Belongs to the NrdR family.</text>
</comment>
<dbReference type="PANTHER" id="PTHR30455">
    <property type="entry name" value="TRANSCRIPTIONAL REPRESSOR NRDR"/>
    <property type="match status" value="1"/>
</dbReference>
<dbReference type="AlphaFoldDB" id="A0A518AHE4"/>
<keyword evidence="2 8" id="KW-0547">Nucleotide-binding</keyword>
<gene>
    <name evidence="8 10" type="primary">nrdR</name>
    <name evidence="10" type="ORF">Pan181_03260</name>
</gene>
<keyword evidence="3 8" id="KW-0863">Zinc-finger</keyword>
<accession>A0A518AHE4</accession>
<evidence type="ECO:0000256" key="7">
    <source>
        <dbReference type="ARBA" id="ARBA00023163"/>
    </source>
</evidence>
<feature type="zinc finger region" evidence="8">
    <location>
        <begin position="3"/>
        <end position="34"/>
    </location>
</feature>
<keyword evidence="5 8" id="KW-0805">Transcription regulation</keyword>
<dbReference type="GO" id="GO:0045892">
    <property type="term" value="P:negative regulation of DNA-templated transcription"/>
    <property type="evidence" value="ECO:0007669"/>
    <property type="project" value="UniProtKB-UniRule"/>
</dbReference>
<evidence type="ECO:0000256" key="4">
    <source>
        <dbReference type="ARBA" id="ARBA00022840"/>
    </source>
</evidence>
<evidence type="ECO:0000313" key="11">
    <source>
        <dbReference type="Proteomes" id="UP000315750"/>
    </source>
</evidence>
<evidence type="ECO:0000256" key="1">
    <source>
        <dbReference type="ARBA" id="ARBA00022491"/>
    </source>
</evidence>
<evidence type="ECO:0000259" key="9">
    <source>
        <dbReference type="PROSITE" id="PS51161"/>
    </source>
</evidence>
<sequence length="157" mass="18520">MKCPFCRADNDRVIDSRACQDGSAIRRRRECLSCNRRYTTYERPEESTIKVVKKDGSRAPFSRDKIRRGLERACWKRPITSRQIDNTVAAIENDVYAKYDTEVESRQLGILVMEHLRYLDEVAFVRFASVYRQFNDVQDFLEELRTILEKRPPATPH</sequence>
<dbReference type="GO" id="GO:0003677">
    <property type="term" value="F:DNA binding"/>
    <property type="evidence" value="ECO:0007669"/>
    <property type="project" value="UniProtKB-KW"/>
</dbReference>
<reference evidence="10 11" key="1">
    <citation type="submission" date="2019-02" db="EMBL/GenBank/DDBJ databases">
        <title>Deep-cultivation of Planctomycetes and their phenomic and genomic characterization uncovers novel biology.</title>
        <authorList>
            <person name="Wiegand S."/>
            <person name="Jogler M."/>
            <person name="Boedeker C."/>
            <person name="Pinto D."/>
            <person name="Vollmers J."/>
            <person name="Rivas-Marin E."/>
            <person name="Kohn T."/>
            <person name="Peeters S.H."/>
            <person name="Heuer A."/>
            <person name="Rast P."/>
            <person name="Oberbeckmann S."/>
            <person name="Bunk B."/>
            <person name="Jeske O."/>
            <person name="Meyerdierks A."/>
            <person name="Storesund J.E."/>
            <person name="Kallscheuer N."/>
            <person name="Luecker S."/>
            <person name="Lage O.M."/>
            <person name="Pohl T."/>
            <person name="Merkel B.J."/>
            <person name="Hornburger P."/>
            <person name="Mueller R.-W."/>
            <person name="Bruemmer F."/>
            <person name="Labrenz M."/>
            <person name="Spormann A.M."/>
            <person name="Op den Camp H."/>
            <person name="Overmann J."/>
            <person name="Amann R."/>
            <person name="Jetten M.S.M."/>
            <person name="Mascher T."/>
            <person name="Medema M.H."/>
            <person name="Devos D.P."/>
            <person name="Kaster A.-K."/>
            <person name="Ovreas L."/>
            <person name="Rohde M."/>
            <person name="Galperin M.Y."/>
            <person name="Jogler C."/>
        </authorList>
    </citation>
    <scope>NUCLEOTIDE SEQUENCE [LARGE SCALE GENOMIC DNA]</scope>
    <source>
        <strain evidence="10 11">Pan181</strain>
    </source>
</reference>
<comment type="cofactor">
    <cofactor evidence="8">
        <name>Zn(2+)</name>
        <dbReference type="ChEBI" id="CHEBI:29105"/>
    </cofactor>
    <text evidence="8">Binds 1 zinc ion.</text>
</comment>
<proteinExistence type="inferred from homology"/>
<evidence type="ECO:0000313" key="10">
    <source>
        <dbReference type="EMBL" id="QDU54146.1"/>
    </source>
</evidence>
<dbReference type="GO" id="GO:0008270">
    <property type="term" value="F:zinc ion binding"/>
    <property type="evidence" value="ECO:0007669"/>
    <property type="project" value="UniProtKB-UniRule"/>
</dbReference>
<keyword evidence="8" id="KW-0479">Metal-binding</keyword>
<organism evidence="10 11">
    <name type="scientific">Aeoliella mucimassa</name>
    <dbReference type="NCBI Taxonomy" id="2527972"/>
    <lineage>
        <taxon>Bacteria</taxon>
        <taxon>Pseudomonadati</taxon>
        <taxon>Planctomycetota</taxon>
        <taxon>Planctomycetia</taxon>
        <taxon>Pirellulales</taxon>
        <taxon>Lacipirellulaceae</taxon>
        <taxon>Aeoliella</taxon>
    </lineage>
</organism>
<dbReference type="EMBL" id="CP036278">
    <property type="protein sequence ID" value="QDU54146.1"/>
    <property type="molecule type" value="Genomic_DNA"/>
</dbReference>
<evidence type="ECO:0000256" key="8">
    <source>
        <dbReference type="HAMAP-Rule" id="MF_00440"/>
    </source>
</evidence>
<evidence type="ECO:0000256" key="5">
    <source>
        <dbReference type="ARBA" id="ARBA00023015"/>
    </source>
</evidence>
<dbReference type="Proteomes" id="UP000315750">
    <property type="component" value="Chromosome"/>
</dbReference>
<evidence type="ECO:0000256" key="3">
    <source>
        <dbReference type="ARBA" id="ARBA00022771"/>
    </source>
</evidence>
<dbReference type="HAMAP" id="MF_00440">
    <property type="entry name" value="NrdR"/>
    <property type="match status" value="1"/>
</dbReference>
<evidence type="ECO:0000256" key="2">
    <source>
        <dbReference type="ARBA" id="ARBA00022741"/>
    </source>
</evidence>
<dbReference type="RefSeq" id="WP_145245164.1">
    <property type="nucleotide sequence ID" value="NZ_CP036278.1"/>
</dbReference>
<dbReference type="NCBIfam" id="TIGR00244">
    <property type="entry name" value="transcriptional regulator NrdR"/>
    <property type="match status" value="1"/>
</dbReference>
<dbReference type="InterPro" id="IPR055173">
    <property type="entry name" value="NrdR-like_N"/>
</dbReference>